<accession>A0ABP6ZDU9</accession>
<reference evidence="7" key="1">
    <citation type="journal article" date="2019" name="Int. J. Syst. Evol. Microbiol.">
        <title>The Global Catalogue of Microorganisms (GCM) 10K type strain sequencing project: providing services to taxonomists for standard genome sequencing and annotation.</title>
        <authorList>
            <consortium name="The Broad Institute Genomics Platform"/>
            <consortium name="The Broad Institute Genome Sequencing Center for Infectious Disease"/>
            <person name="Wu L."/>
            <person name="Ma J."/>
        </authorList>
    </citation>
    <scope>NUCLEOTIDE SEQUENCE [LARGE SCALE GENOMIC DNA]</scope>
    <source>
        <strain evidence="7">JCM 16902</strain>
    </source>
</reference>
<evidence type="ECO:0000313" key="7">
    <source>
        <dbReference type="Proteomes" id="UP001501074"/>
    </source>
</evidence>
<keyword evidence="7" id="KW-1185">Reference proteome</keyword>
<dbReference type="InterPro" id="IPR016181">
    <property type="entry name" value="Acyl_CoA_acyltransferase"/>
</dbReference>
<evidence type="ECO:0000256" key="2">
    <source>
        <dbReference type="ARBA" id="ARBA00022679"/>
    </source>
</evidence>
<dbReference type="RefSeq" id="WP_231483290.1">
    <property type="nucleotide sequence ID" value="NZ_BAAAZO010000003.1"/>
</dbReference>
<gene>
    <name evidence="6" type="ORF">GCM10022223_23090</name>
</gene>
<dbReference type="SUPFAM" id="SSF55718">
    <property type="entry name" value="SCP-like"/>
    <property type="match status" value="1"/>
</dbReference>
<dbReference type="PANTHER" id="PTHR37817:SF1">
    <property type="entry name" value="N-ACETYLTRANSFERASE EIS"/>
    <property type="match status" value="1"/>
</dbReference>
<dbReference type="InterPro" id="IPR036527">
    <property type="entry name" value="SCP2_sterol-bd_dom_sf"/>
</dbReference>
<dbReference type="Pfam" id="PF13530">
    <property type="entry name" value="SCP2_2"/>
    <property type="match status" value="1"/>
</dbReference>
<evidence type="ECO:0000259" key="5">
    <source>
        <dbReference type="PROSITE" id="PS51186"/>
    </source>
</evidence>
<dbReference type="Gene3D" id="3.40.630.30">
    <property type="match status" value="2"/>
</dbReference>
<dbReference type="InterPro" id="IPR051554">
    <property type="entry name" value="Acetyltransferase_Eis"/>
</dbReference>
<dbReference type="EMBL" id="BAAAZO010000003">
    <property type="protein sequence ID" value="GAA3606567.1"/>
    <property type="molecule type" value="Genomic_DNA"/>
</dbReference>
<dbReference type="HAMAP" id="MF_01812">
    <property type="entry name" value="Eis"/>
    <property type="match status" value="1"/>
</dbReference>
<evidence type="ECO:0000313" key="6">
    <source>
        <dbReference type="EMBL" id="GAA3606567.1"/>
    </source>
</evidence>
<dbReference type="Gene3D" id="3.30.1050.10">
    <property type="entry name" value="SCP2 sterol-binding domain"/>
    <property type="match status" value="1"/>
</dbReference>
<dbReference type="InterPro" id="IPR025559">
    <property type="entry name" value="Eis_dom"/>
</dbReference>
<dbReference type="NCBIfam" id="NF002367">
    <property type="entry name" value="PRK01346.1-4"/>
    <property type="match status" value="1"/>
</dbReference>
<dbReference type="InterPro" id="IPR000182">
    <property type="entry name" value="GNAT_dom"/>
</dbReference>
<keyword evidence="3 4" id="KW-0012">Acyltransferase</keyword>
<feature type="binding site" evidence="4">
    <location>
        <begin position="86"/>
        <end position="88"/>
    </location>
    <ligand>
        <name>acetyl-CoA</name>
        <dbReference type="ChEBI" id="CHEBI:57288"/>
    </ligand>
</feature>
<proteinExistence type="inferred from homology"/>
<dbReference type="PANTHER" id="PTHR37817">
    <property type="entry name" value="N-ACETYLTRANSFERASE EIS"/>
    <property type="match status" value="1"/>
</dbReference>
<sequence length="414" mass="44128">MATPVIDIGPVGTDELQAWAALAHRAFLVPHRPTAARLDLLRKASADQRFRVARIGDVACGTYRTWDADLPVPGGGTAKTLAITSVSVLASHRRRGVATALMVSSLAEAREQGAALGYLIASEGGIYGRFGFGPASETVHLTVSSPRLRFGAGLTEGIELEATDDLAVRLVAPELYRQVAAGLPGALPRSGLWWDMSCGVLPEAGEESLDRPAVIARDAQGAVVGTASYRIKGDWTLCTQAGIDLLDLTAATPAAYRALWQYLADLDLTDRIVAADRPVHEPLTWMATDRRAVSETNRTDFQWVRVVDVPAALTARRAQAPGRVVVEVTDPAGYSAGRWEVDADENGEVGVTASTRTADVTLPAATLGSVYLGQNPLTRLYSAGLADEHRAGAVRRLDAMLAWTPTAMVGHTWF</sequence>
<dbReference type="InterPro" id="IPR041380">
    <property type="entry name" value="Acetyltransf_17"/>
</dbReference>
<organism evidence="6 7">
    <name type="scientific">Kineosporia mesophila</name>
    <dbReference type="NCBI Taxonomy" id="566012"/>
    <lineage>
        <taxon>Bacteria</taxon>
        <taxon>Bacillati</taxon>
        <taxon>Actinomycetota</taxon>
        <taxon>Actinomycetes</taxon>
        <taxon>Kineosporiales</taxon>
        <taxon>Kineosporiaceae</taxon>
        <taxon>Kineosporia</taxon>
    </lineage>
</organism>
<comment type="caution">
    <text evidence="6">The sequence shown here is derived from an EMBL/GenBank/DDBJ whole genome shotgun (WGS) entry which is preliminary data.</text>
</comment>
<keyword evidence="2 4" id="KW-0808">Transferase</keyword>
<dbReference type="CDD" id="cd04301">
    <property type="entry name" value="NAT_SF"/>
    <property type="match status" value="1"/>
</dbReference>
<feature type="binding site" evidence="4">
    <location>
        <begin position="122"/>
        <end position="123"/>
    </location>
    <ligand>
        <name>acetyl-CoA</name>
        <dbReference type="ChEBI" id="CHEBI:57288"/>
    </ligand>
</feature>
<dbReference type="Pfam" id="PF13527">
    <property type="entry name" value="Acetyltransf_9"/>
    <property type="match status" value="1"/>
</dbReference>
<feature type="active site" description="Proton donor" evidence="4">
    <location>
        <position position="127"/>
    </location>
</feature>
<dbReference type="SUPFAM" id="SSF55729">
    <property type="entry name" value="Acyl-CoA N-acyltransferases (Nat)"/>
    <property type="match status" value="1"/>
</dbReference>
<comment type="similarity">
    <text evidence="1 4">Belongs to the acetyltransferase Eis family.</text>
</comment>
<evidence type="ECO:0000256" key="1">
    <source>
        <dbReference type="ARBA" id="ARBA00009213"/>
    </source>
</evidence>
<dbReference type="Pfam" id="PF17668">
    <property type="entry name" value="Acetyltransf_17"/>
    <property type="match status" value="1"/>
</dbReference>
<evidence type="ECO:0000256" key="3">
    <source>
        <dbReference type="ARBA" id="ARBA00023315"/>
    </source>
</evidence>
<feature type="binding site" evidence="4">
    <location>
        <begin position="94"/>
        <end position="99"/>
    </location>
    <ligand>
        <name>acetyl-CoA</name>
        <dbReference type="ChEBI" id="CHEBI:57288"/>
    </ligand>
</feature>
<dbReference type="PROSITE" id="PS51186">
    <property type="entry name" value="GNAT"/>
    <property type="match status" value="1"/>
</dbReference>
<protein>
    <submittedName>
        <fullName evidence="6">GNAT family N-acetyltransferase</fullName>
    </submittedName>
</protein>
<name>A0ABP6ZDU9_9ACTN</name>
<evidence type="ECO:0000256" key="4">
    <source>
        <dbReference type="HAMAP-Rule" id="MF_01812"/>
    </source>
</evidence>
<comment type="subunit">
    <text evidence="4">Homohexamer; trimer of dimers.</text>
</comment>
<dbReference type="InterPro" id="IPR022902">
    <property type="entry name" value="NAcTrfase_Eis"/>
</dbReference>
<dbReference type="Proteomes" id="UP001501074">
    <property type="component" value="Unassembled WGS sequence"/>
</dbReference>
<feature type="active site" description="Proton acceptor; via carboxylate" evidence="4">
    <location>
        <position position="414"/>
    </location>
</feature>
<feature type="domain" description="N-acetyltransferase" evidence="5">
    <location>
        <begin position="6"/>
        <end position="161"/>
    </location>
</feature>